<dbReference type="Pfam" id="PF01565">
    <property type="entry name" value="FAD_binding_4"/>
    <property type="match status" value="1"/>
</dbReference>
<dbReference type="SUPFAM" id="SSF56176">
    <property type="entry name" value="FAD-binding/transporter-associated domain-like"/>
    <property type="match status" value="1"/>
</dbReference>
<evidence type="ECO:0000256" key="2">
    <source>
        <dbReference type="ARBA" id="ARBA00022630"/>
    </source>
</evidence>
<dbReference type="InterPro" id="IPR025650">
    <property type="entry name" value="Alkyl-DHAP_Synthase"/>
</dbReference>
<dbReference type="OrthoDB" id="9811557at2"/>
<feature type="domain" description="FAD-binding PCMH-type" evidence="8">
    <location>
        <begin position="19"/>
        <end position="197"/>
    </location>
</feature>
<dbReference type="InterPro" id="IPR004113">
    <property type="entry name" value="FAD-bd_oxidored_4_C"/>
</dbReference>
<feature type="site" description="Important for enzyme activity" evidence="7">
    <location>
        <position position="232"/>
    </location>
</feature>
<dbReference type="Proteomes" id="UP000306628">
    <property type="component" value="Unassembled WGS sequence"/>
</dbReference>
<dbReference type="PROSITE" id="PS51387">
    <property type="entry name" value="FAD_PCMH"/>
    <property type="match status" value="1"/>
</dbReference>
<evidence type="ECO:0000256" key="6">
    <source>
        <dbReference type="PIRSR" id="PIRSR625650-3"/>
    </source>
</evidence>
<organism evidence="9 10">
    <name type="scientific">Nonomuraea zeae</name>
    <dbReference type="NCBI Taxonomy" id="1642303"/>
    <lineage>
        <taxon>Bacteria</taxon>
        <taxon>Bacillati</taxon>
        <taxon>Actinomycetota</taxon>
        <taxon>Actinomycetes</taxon>
        <taxon>Streptosporangiales</taxon>
        <taxon>Streptosporangiaceae</taxon>
        <taxon>Nonomuraea</taxon>
    </lineage>
</organism>
<comment type="caution">
    <text evidence="9">The sequence shown here is derived from an EMBL/GenBank/DDBJ whole genome shotgun (WGS) entry which is preliminary data.</text>
</comment>
<feature type="active site" description="Proton donor/acceptor" evidence="4">
    <location>
        <position position="356"/>
    </location>
</feature>
<evidence type="ECO:0000259" key="8">
    <source>
        <dbReference type="PROSITE" id="PS51387"/>
    </source>
</evidence>
<accession>A0A5S4F530</accession>
<dbReference type="RefSeq" id="WP_138698684.1">
    <property type="nucleotide sequence ID" value="NZ_VCKX01000495.1"/>
</dbReference>
<sequence length="435" mass="46648">MRTYGQAYRDLIRAYRGDFANAPDLVALPCDEDEVAQVLEWAAGEGVPVVPRGGGTSVVGGVEARFDGPSLCLDLSRMNRVLEVDPVSRAALVEAGACGPAVNESLPEGLQLRFFPQSYEFSTVGGWIATRAGGHFATFHTHIDDLVESVRAISPAGVWESRRLPGSGAGPSPDRWLLGSEGALGVITRAWLRVHERPTHKVSVPVRFAEWPAAVAAVHDLAQSGLYPSNCRLLDAREAALTSGGDGRHAVLIVGFESGDHPVDAWASRALEIVGAHGGVAGEARQDQAWKGAFTRMPYVRNAYPGMGVLAETVETAVTWDRFPALHEAVMAAMAEEAGTATCRLAYAYPDGPAPYYTILAPAVKGAEVEQWDELKQRVSDVVLRMGGTITHHHAVGRDHRPYYDRQRPDPFALALRAAKAALDPSGILNPGVLI</sequence>
<dbReference type="InterPro" id="IPR016169">
    <property type="entry name" value="FAD-bd_PCMH_sub2"/>
</dbReference>
<dbReference type="PANTHER" id="PTHR46568">
    <property type="entry name" value="ALKYLDIHYDROXYACETONEPHOSPHATE SYNTHASE, PEROXISOMAL"/>
    <property type="match status" value="1"/>
</dbReference>
<dbReference type="EMBL" id="VCKX01000495">
    <property type="protein sequence ID" value="TMR11006.1"/>
    <property type="molecule type" value="Genomic_DNA"/>
</dbReference>
<keyword evidence="10" id="KW-1185">Reference proteome</keyword>
<dbReference type="Gene3D" id="3.30.465.10">
    <property type="match status" value="1"/>
</dbReference>
<evidence type="ECO:0000256" key="4">
    <source>
        <dbReference type="PIRSR" id="PIRSR625650-1"/>
    </source>
</evidence>
<protein>
    <submittedName>
        <fullName evidence="9">FAD-binding oxidoreductase</fullName>
    </submittedName>
</protein>
<dbReference type="AlphaFoldDB" id="A0A5S4F530"/>
<feature type="binding site" evidence="5">
    <location>
        <position position="301"/>
    </location>
    <ligand>
        <name>substrate</name>
    </ligand>
</feature>
<dbReference type="SUPFAM" id="SSF55103">
    <property type="entry name" value="FAD-linked oxidases, C-terminal domain"/>
    <property type="match status" value="1"/>
</dbReference>
<feature type="binding site" evidence="6">
    <location>
        <begin position="51"/>
        <end position="57"/>
    </location>
    <ligand>
        <name>FAD</name>
        <dbReference type="ChEBI" id="CHEBI:57692"/>
    </ligand>
</feature>
<dbReference type="GO" id="GO:0008609">
    <property type="term" value="F:alkylglycerone-phosphate synthase activity"/>
    <property type="evidence" value="ECO:0007669"/>
    <property type="project" value="InterPro"/>
</dbReference>
<feature type="binding site" evidence="6">
    <location>
        <begin position="181"/>
        <end position="187"/>
    </location>
    <ligand>
        <name>FAD</name>
        <dbReference type="ChEBI" id="CHEBI:57692"/>
    </ligand>
</feature>
<evidence type="ECO:0000256" key="1">
    <source>
        <dbReference type="ARBA" id="ARBA00008000"/>
    </source>
</evidence>
<evidence type="ECO:0000313" key="9">
    <source>
        <dbReference type="EMBL" id="TMR11006.1"/>
    </source>
</evidence>
<proteinExistence type="inferred from homology"/>
<dbReference type="InterPro" id="IPR036318">
    <property type="entry name" value="FAD-bd_PCMH-like_sf"/>
</dbReference>
<keyword evidence="2" id="KW-0285">Flavoprotein</keyword>
<dbReference type="GO" id="GO:0008610">
    <property type="term" value="P:lipid biosynthetic process"/>
    <property type="evidence" value="ECO:0007669"/>
    <property type="project" value="InterPro"/>
</dbReference>
<dbReference type="InterPro" id="IPR006094">
    <property type="entry name" value="Oxid_FAD_bind_N"/>
</dbReference>
<dbReference type="GO" id="GO:0071949">
    <property type="term" value="F:FAD binding"/>
    <property type="evidence" value="ECO:0007669"/>
    <property type="project" value="InterPro"/>
</dbReference>
<name>A0A5S4F530_9ACTN</name>
<gene>
    <name evidence="9" type="ORF">ETD85_59840</name>
</gene>
<comment type="similarity">
    <text evidence="1">Belongs to the FAD-binding oxidoreductase/transferase type 4 family.</text>
</comment>
<evidence type="ECO:0000256" key="7">
    <source>
        <dbReference type="PIRSR" id="PIRSR625650-4"/>
    </source>
</evidence>
<comment type="cofactor">
    <cofactor evidence="6">
        <name>FAD</name>
        <dbReference type="ChEBI" id="CHEBI:57692"/>
    </cofactor>
</comment>
<dbReference type="InterPro" id="IPR016164">
    <property type="entry name" value="FAD-linked_Oxase-like_C"/>
</dbReference>
<dbReference type="Gene3D" id="3.40.462.40">
    <property type="entry name" value="FAD-linked oxidase, cap domain/gating helix"/>
    <property type="match status" value="1"/>
</dbReference>
<keyword evidence="3 6" id="KW-0274">FAD</keyword>
<dbReference type="Pfam" id="PF02913">
    <property type="entry name" value="FAD-oxidase_C"/>
    <property type="match status" value="1"/>
</dbReference>
<reference evidence="9 10" key="1">
    <citation type="submission" date="2019-05" db="EMBL/GenBank/DDBJ databases">
        <title>Draft genome sequence of Nonomuraea zeae DSM 100528.</title>
        <authorList>
            <person name="Saricaoglu S."/>
            <person name="Isik K."/>
        </authorList>
    </citation>
    <scope>NUCLEOTIDE SEQUENCE [LARGE SCALE GENOMIC DNA]</scope>
    <source>
        <strain evidence="9 10">DSM 100528</strain>
    </source>
</reference>
<evidence type="ECO:0000313" key="10">
    <source>
        <dbReference type="Proteomes" id="UP000306628"/>
    </source>
</evidence>
<dbReference type="PANTHER" id="PTHR46568:SF1">
    <property type="entry name" value="ALKYLDIHYDROXYACETONEPHOSPHATE SYNTHASE, PEROXISOMAL"/>
    <property type="match status" value="1"/>
</dbReference>
<evidence type="ECO:0000256" key="3">
    <source>
        <dbReference type="ARBA" id="ARBA00022827"/>
    </source>
</evidence>
<evidence type="ECO:0000256" key="5">
    <source>
        <dbReference type="PIRSR" id="PIRSR625650-2"/>
    </source>
</evidence>
<dbReference type="InterPro" id="IPR016166">
    <property type="entry name" value="FAD-bd_PCMH"/>
</dbReference>